<evidence type="ECO:0000313" key="2">
    <source>
        <dbReference type="Proteomes" id="UP000244722"/>
    </source>
</evidence>
<comment type="caution">
    <text evidence="1">The sequence shown here is derived from an EMBL/GenBank/DDBJ whole genome shotgun (WGS) entry which is preliminary data.</text>
</comment>
<proteinExistence type="predicted"/>
<dbReference type="OrthoDB" id="5417908at2759"/>
<dbReference type="Gene3D" id="3.20.20.70">
    <property type="entry name" value="Aldolase class I"/>
    <property type="match status" value="1"/>
</dbReference>
<name>A0A2T6ZCF2_TUBBO</name>
<protein>
    <submittedName>
        <fullName evidence="1">Uncharacterized protein</fullName>
    </submittedName>
</protein>
<keyword evidence="2" id="KW-1185">Reference proteome</keyword>
<organism evidence="1 2">
    <name type="scientific">Tuber borchii</name>
    <name type="common">White truffle</name>
    <dbReference type="NCBI Taxonomy" id="42251"/>
    <lineage>
        <taxon>Eukaryota</taxon>
        <taxon>Fungi</taxon>
        <taxon>Dikarya</taxon>
        <taxon>Ascomycota</taxon>
        <taxon>Pezizomycotina</taxon>
        <taxon>Pezizomycetes</taxon>
        <taxon>Pezizales</taxon>
        <taxon>Tuberaceae</taxon>
        <taxon>Tuber</taxon>
    </lineage>
</organism>
<dbReference type="AlphaFoldDB" id="A0A2T6ZCF2"/>
<reference evidence="1 2" key="1">
    <citation type="submission" date="2017-04" db="EMBL/GenBank/DDBJ databases">
        <title>Draft genome sequence of Tuber borchii Vittad., a whitish edible truffle.</title>
        <authorList>
            <consortium name="DOE Joint Genome Institute"/>
            <person name="Murat C."/>
            <person name="Kuo A."/>
            <person name="Barry K.W."/>
            <person name="Clum A."/>
            <person name="Dockter R.B."/>
            <person name="Fauchery L."/>
            <person name="Iotti M."/>
            <person name="Kohler A."/>
            <person name="Labutti K."/>
            <person name="Lindquist E.A."/>
            <person name="Lipzen A."/>
            <person name="Ohm R.A."/>
            <person name="Wang M."/>
            <person name="Grigoriev I.V."/>
            <person name="Zambonelli A."/>
            <person name="Martin F.M."/>
        </authorList>
    </citation>
    <scope>NUCLEOTIDE SEQUENCE [LARGE SCALE GENOMIC DNA]</scope>
    <source>
        <strain evidence="1 2">Tbo3840</strain>
    </source>
</reference>
<dbReference type="InterPro" id="IPR013785">
    <property type="entry name" value="Aldolase_TIM"/>
</dbReference>
<sequence>MATKYSTVANEPIEDILDRTHNGQIAALSTDFCSGSQSAIPVVEHLVVDRSLPWITLRGLTD</sequence>
<dbReference type="Proteomes" id="UP000244722">
    <property type="component" value="Unassembled WGS sequence"/>
</dbReference>
<accession>A0A2T6ZCF2</accession>
<evidence type="ECO:0000313" key="1">
    <source>
        <dbReference type="EMBL" id="PUU73094.1"/>
    </source>
</evidence>
<gene>
    <name evidence="1" type="ORF">B9Z19DRAFT_1095780</name>
</gene>
<dbReference type="EMBL" id="NESQ01000413">
    <property type="protein sequence ID" value="PUU73094.1"/>
    <property type="molecule type" value="Genomic_DNA"/>
</dbReference>